<gene>
    <name evidence="2" type="ORF">FSB_LOCUS45064</name>
</gene>
<dbReference type="AlphaFoldDB" id="A0A2N9HXT4"/>
<organism evidence="2">
    <name type="scientific">Fagus sylvatica</name>
    <name type="common">Beechnut</name>
    <dbReference type="NCBI Taxonomy" id="28930"/>
    <lineage>
        <taxon>Eukaryota</taxon>
        <taxon>Viridiplantae</taxon>
        <taxon>Streptophyta</taxon>
        <taxon>Embryophyta</taxon>
        <taxon>Tracheophyta</taxon>
        <taxon>Spermatophyta</taxon>
        <taxon>Magnoliopsida</taxon>
        <taxon>eudicotyledons</taxon>
        <taxon>Gunneridae</taxon>
        <taxon>Pentapetalae</taxon>
        <taxon>rosids</taxon>
        <taxon>fabids</taxon>
        <taxon>Fagales</taxon>
        <taxon>Fagaceae</taxon>
        <taxon>Fagus</taxon>
    </lineage>
</organism>
<evidence type="ECO:0000256" key="1">
    <source>
        <dbReference type="SAM" id="MobiDB-lite"/>
    </source>
</evidence>
<proteinExistence type="predicted"/>
<reference evidence="2" key="1">
    <citation type="submission" date="2018-02" db="EMBL/GenBank/DDBJ databases">
        <authorList>
            <person name="Cohen D.B."/>
            <person name="Kent A.D."/>
        </authorList>
    </citation>
    <scope>NUCLEOTIDE SEQUENCE</scope>
</reference>
<dbReference type="EMBL" id="OIVN01004412">
    <property type="protein sequence ID" value="SPD17182.1"/>
    <property type="molecule type" value="Genomic_DNA"/>
</dbReference>
<dbReference type="CDD" id="cd09272">
    <property type="entry name" value="RNase_HI_RT_Ty1"/>
    <property type="match status" value="1"/>
</dbReference>
<protein>
    <submittedName>
        <fullName evidence="2">Uncharacterized protein</fullName>
    </submittedName>
</protein>
<feature type="compositionally biased region" description="Low complexity" evidence="1">
    <location>
        <begin position="239"/>
        <end position="250"/>
    </location>
</feature>
<feature type="compositionally biased region" description="Low complexity" evidence="1">
    <location>
        <begin position="262"/>
        <end position="275"/>
    </location>
</feature>
<feature type="region of interest" description="Disordered" evidence="1">
    <location>
        <begin position="239"/>
        <end position="290"/>
    </location>
</feature>
<accession>A0A2N9HXT4</accession>
<dbReference type="PANTHER" id="PTHR11439:SF461">
    <property type="entry name" value="OS10G0432200 PROTEIN"/>
    <property type="match status" value="1"/>
</dbReference>
<name>A0A2N9HXT4_FAGSY</name>
<dbReference type="PANTHER" id="PTHR11439">
    <property type="entry name" value="GAG-POL-RELATED RETROTRANSPOSON"/>
    <property type="match status" value="1"/>
</dbReference>
<evidence type="ECO:0000313" key="2">
    <source>
        <dbReference type="EMBL" id="SPD17182.1"/>
    </source>
</evidence>
<sequence length="437" mass="48568">MIIRCRMRPPKFLHACHTTSRASICLAAFSDTCRPLVTPHQPYKQYQIRQDPGQFINDFFTRFQFIWDQLDLTEPPWDTPNDAMNCFTIDQLENIIAQALVRADNASSSSALSILPGRGRNLGPACRIGRLFEIFSLRLPAIGVSVATSSSPSLSLWHSRLEHASSSRGEAVLTATHAINCIPSPTISNQTPYERLFGSPPHYQHLRSSGSAYFVLLQPHEHNKLEPYLFSKVSTSSPEVSTSSPEVSTSIPQTEPPDHSSRSPSNESPHSSFESLASAPSEDPAPTTALHRSSWAAMTEELDALSRNRTWDLVDLPLKKSVVGWDPIDRRSTIGYCFLFGSSLISWRSKKQSVVARSSTEDLGVSTSSATPIYCDNSSAIQIARNDIFHERTKHIEIDCHLVQHHLFQGSLQLISVSSQDQLADIFTKSHPTWTLS</sequence>